<keyword evidence="3 5" id="KW-0238">DNA-binding</keyword>
<dbReference type="Proteomes" id="UP000198546">
    <property type="component" value="Chromosome i"/>
</dbReference>
<dbReference type="AlphaFoldDB" id="A0A1G6WI31"/>
<dbReference type="STRING" id="675864.SAMN04489747_1433"/>
<evidence type="ECO:0000313" key="7">
    <source>
        <dbReference type="EMBL" id="SDD64745.1"/>
    </source>
</evidence>
<evidence type="ECO:0000256" key="3">
    <source>
        <dbReference type="ARBA" id="ARBA00023125"/>
    </source>
</evidence>
<dbReference type="InterPro" id="IPR039538">
    <property type="entry name" value="BetI_C"/>
</dbReference>
<dbReference type="GO" id="GO:0000976">
    <property type="term" value="F:transcription cis-regulatory region binding"/>
    <property type="evidence" value="ECO:0007669"/>
    <property type="project" value="TreeGrafter"/>
</dbReference>
<dbReference type="OrthoDB" id="5112469at2"/>
<keyword evidence="1" id="KW-0678">Repressor</keyword>
<keyword evidence="4" id="KW-0804">Transcription</keyword>
<dbReference type="PROSITE" id="PS50977">
    <property type="entry name" value="HTH_TETR_2"/>
    <property type="match status" value="1"/>
</dbReference>
<keyword evidence="8" id="KW-1185">Reference proteome</keyword>
<dbReference type="Pfam" id="PF00440">
    <property type="entry name" value="TetR_N"/>
    <property type="match status" value="1"/>
</dbReference>
<dbReference type="InterPro" id="IPR009057">
    <property type="entry name" value="Homeodomain-like_sf"/>
</dbReference>
<gene>
    <name evidence="7" type="ORF">SAMN04489747_1433</name>
</gene>
<dbReference type="Pfam" id="PF13977">
    <property type="entry name" value="TetR_C_6"/>
    <property type="match status" value="1"/>
</dbReference>
<dbReference type="GO" id="GO:0003700">
    <property type="term" value="F:DNA-binding transcription factor activity"/>
    <property type="evidence" value="ECO:0007669"/>
    <property type="project" value="TreeGrafter"/>
</dbReference>
<dbReference type="InterPro" id="IPR050109">
    <property type="entry name" value="HTH-type_TetR-like_transc_reg"/>
</dbReference>
<evidence type="ECO:0000256" key="2">
    <source>
        <dbReference type="ARBA" id="ARBA00023015"/>
    </source>
</evidence>
<dbReference type="SUPFAM" id="SSF46689">
    <property type="entry name" value="Homeodomain-like"/>
    <property type="match status" value="1"/>
</dbReference>
<accession>A0A1G6WI31</accession>
<evidence type="ECO:0000259" key="6">
    <source>
        <dbReference type="PROSITE" id="PS50977"/>
    </source>
</evidence>
<dbReference type="InterPro" id="IPR036271">
    <property type="entry name" value="Tet_transcr_reg_TetR-rel_C_sf"/>
</dbReference>
<evidence type="ECO:0000256" key="1">
    <source>
        <dbReference type="ARBA" id="ARBA00022491"/>
    </source>
</evidence>
<feature type="domain" description="HTH tetR-type" evidence="6">
    <location>
        <begin position="21"/>
        <end position="81"/>
    </location>
</feature>
<keyword evidence="2" id="KW-0805">Transcription regulation</keyword>
<evidence type="ECO:0000313" key="8">
    <source>
        <dbReference type="Proteomes" id="UP000198546"/>
    </source>
</evidence>
<dbReference type="SUPFAM" id="SSF48498">
    <property type="entry name" value="Tetracyclin repressor-like, C-terminal domain"/>
    <property type="match status" value="1"/>
</dbReference>
<evidence type="ECO:0000256" key="4">
    <source>
        <dbReference type="ARBA" id="ARBA00023163"/>
    </source>
</evidence>
<name>A0A1G6WI31_9ACTN</name>
<dbReference type="EMBL" id="LT629688">
    <property type="protein sequence ID" value="SDD64745.1"/>
    <property type="molecule type" value="Genomic_DNA"/>
</dbReference>
<dbReference type="PRINTS" id="PR00455">
    <property type="entry name" value="HTHTETR"/>
</dbReference>
<protein>
    <submittedName>
        <fullName evidence="7">DNA-binding transcriptional regulator, AcrR family</fullName>
    </submittedName>
</protein>
<dbReference type="Gene3D" id="1.10.357.10">
    <property type="entry name" value="Tetracycline Repressor, domain 2"/>
    <property type="match status" value="1"/>
</dbReference>
<organism evidence="7 8">
    <name type="scientific">Auraticoccus monumenti</name>
    <dbReference type="NCBI Taxonomy" id="675864"/>
    <lineage>
        <taxon>Bacteria</taxon>
        <taxon>Bacillati</taxon>
        <taxon>Actinomycetota</taxon>
        <taxon>Actinomycetes</taxon>
        <taxon>Propionibacteriales</taxon>
        <taxon>Propionibacteriaceae</taxon>
        <taxon>Auraticoccus</taxon>
    </lineage>
</organism>
<dbReference type="InterPro" id="IPR001647">
    <property type="entry name" value="HTH_TetR"/>
</dbReference>
<dbReference type="PANTHER" id="PTHR30055">
    <property type="entry name" value="HTH-TYPE TRANSCRIPTIONAL REGULATOR RUTR"/>
    <property type="match status" value="1"/>
</dbReference>
<sequence>MPLTDDVPVKRRPRVRAAATELRRHQILTAAQEAFGESGYQGSSLRDIASRAGITHQGLLHHFPDKTALLEAVLDHDLADTATDHRLESGDSLEFFRGLMGVAERDVRDVARMRMFYRLCAEATSPTNPAHGYYVRWFREVRERLTSALQDLAERGRYHGSVPPEVAALHLSAVREGLTLQFLLEPDAVDLAAEVRAHLALYADIG</sequence>
<dbReference type="PANTHER" id="PTHR30055:SF234">
    <property type="entry name" value="HTH-TYPE TRANSCRIPTIONAL REGULATOR BETI"/>
    <property type="match status" value="1"/>
</dbReference>
<evidence type="ECO:0000256" key="5">
    <source>
        <dbReference type="PROSITE-ProRule" id="PRU00335"/>
    </source>
</evidence>
<reference evidence="7 8" key="1">
    <citation type="submission" date="2016-10" db="EMBL/GenBank/DDBJ databases">
        <authorList>
            <person name="de Groot N.N."/>
        </authorList>
    </citation>
    <scope>NUCLEOTIDE SEQUENCE [LARGE SCALE GENOMIC DNA]</scope>
    <source>
        <strain evidence="7 8">MON 2.2</strain>
    </source>
</reference>
<feature type="DNA-binding region" description="H-T-H motif" evidence="5">
    <location>
        <begin position="44"/>
        <end position="63"/>
    </location>
</feature>
<proteinExistence type="predicted"/>